<dbReference type="Proteomes" id="UP001221546">
    <property type="component" value="Chromosome"/>
</dbReference>
<accession>A0ABY8JFD8</accession>
<keyword evidence="2" id="KW-1185">Reference proteome</keyword>
<dbReference type="RefSeq" id="WP_310885361.1">
    <property type="nucleotide sequence ID" value="NZ_CP121646.1"/>
</dbReference>
<organism evidence="1 2">
    <name type="scientific">Bradyrhizobium brasilense</name>
    <dbReference type="NCBI Taxonomy" id="1419277"/>
    <lineage>
        <taxon>Bacteria</taxon>
        <taxon>Pseudomonadati</taxon>
        <taxon>Pseudomonadota</taxon>
        <taxon>Alphaproteobacteria</taxon>
        <taxon>Hyphomicrobiales</taxon>
        <taxon>Nitrobacteraceae</taxon>
        <taxon>Bradyrhizobium</taxon>
    </lineage>
</organism>
<evidence type="ECO:0000313" key="1">
    <source>
        <dbReference type="EMBL" id="WFU62703.1"/>
    </source>
</evidence>
<reference evidence="1 2" key="1">
    <citation type="submission" date="2023-04" db="EMBL/GenBank/DDBJ databases">
        <title>Australian commercial rhizobial inoculants.</title>
        <authorList>
            <person name="Kohlmeier M.G."/>
            <person name="O'Hara G.W."/>
            <person name="Colombi E."/>
            <person name="Ramsay J.P."/>
            <person name="Terpolilli J."/>
        </authorList>
    </citation>
    <scope>NUCLEOTIDE SEQUENCE [LARGE SCALE GENOMIC DNA]</scope>
    <source>
        <strain evidence="1 2">CB627</strain>
    </source>
</reference>
<sequence>MSWLNPDRLARSSAIDSSEESERINLKCRRGSSYDEPPHSVSISSMPSRFSKQVPFSNQAIDLLPVYHTCDGFDARSHVERREIRTTDVCEVFGETITYFFYGRPAFKYVVGDESTTDLALYPVCFVMNLEKLGPLKRIFPFDTGAMFHKRLKRYFHRKNTVLDFELEPETSRIKDVIFHFFGGTKNYINPVRADREYAVEDFESVSYSKMIESHVRTEADERRVTIELQADSAIALTKASLQAIILPTQLRGSKLYSEFIDANGIKAQCYDIEVWNPALSFGLVSAAAKRFTLSMGYFK</sequence>
<proteinExistence type="predicted"/>
<gene>
    <name evidence="1" type="ORF">QA636_35540</name>
</gene>
<name>A0ABY8JFD8_9BRAD</name>
<dbReference type="EMBL" id="CP121646">
    <property type="protein sequence ID" value="WFU62703.1"/>
    <property type="molecule type" value="Genomic_DNA"/>
</dbReference>
<evidence type="ECO:0000313" key="2">
    <source>
        <dbReference type="Proteomes" id="UP001221546"/>
    </source>
</evidence>
<protein>
    <submittedName>
        <fullName evidence="1">Uncharacterized protein</fullName>
    </submittedName>
</protein>